<evidence type="ECO:0000256" key="4">
    <source>
        <dbReference type="ARBA" id="ARBA00023136"/>
    </source>
</evidence>
<comment type="subcellular location">
    <subcellularLocation>
        <location evidence="1">Membrane</location>
        <topology evidence="1">Multi-pass membrane protein</topology>
    </subcellularLocation>
</comment>
<feature type="compositionally biased region" description="Polar residues" evidence="5">
    <location>
        <begin position="9"/>
        <end position="25"/>
    </location>
</feature>
<feature type="domain" description="CASTOR/POLLUX/SYM8 ion channel conserved" evidence="7">
    <location>
        <begin position="425"/>
        <end position="514"/>
    </location>
</feature>
<dbReference type="GO" id="GO:0006811">
    <property type="term" value="P:monoatomic ion transport"/>
    <property type="evidence" value="ECO:0007669"/>
    <property type="project" value="InterPro"/>
</dbReference>
<reference evidence="9" key="1">
    <citation type="journal article" date="2019" name="Nat. Commun.">
        <title>Expansion of phycobilisome linker gene families in mesophilic red algae.</title>
        <authorList>
            <person name="Lee J."/>
            <person name="Kim D."/>
            <person name="Bhattacharya D."/>
            <person name="Yoon H.S."/>
        </authorList>
    </citation>
    <scope>NUCLEOTIDE SEQUENCE [LARGE SCALE GENOMIC DNA]</scope>
    <source>
        <strain evidence="9">CCMP 1328</strain>
    </source>
</reference>
<protein>
    <submittedName>
        <fullName evidence="8">Putative ion channel POLLUX-like 1</fullName>
    </submittedName>
</protein>
<feature type="compositionally biased region" description="Polar residues" evidence="5">
    <location>
        <begin position="575"/>
        <end position="587"/>
    </location>
</feature>
<gene>
    <name evidence="8" type="ORF">FVE85_5349</name>
</gene>
<keyword evidence="9" id="KW-1185">Reference proteome</keyword>
<evidence type="ECO:0000256" key="3">
    <source>
        <dbReference type="ARBA" id="ARBA00022989"/>
    </source>
</evidence>
<evidence type="ECO:0000256" key="5">
    <source>
        <dbReference type="SAM" id="MobiDB-lite"/>
    </source>
</evidence>
<evidence type="ECO:0000256" key="1">
    <source>
        <dbReference type="ARBA" id="ARBA00004141"/>
    </source>
</evidence>
<evidence type="ECO:0000256" key="2">
    <source>
        <dbReference type="ARBA" id="ARBA00022692"/>
    </source>
</evidence>
<dbReference type="InterPro" id="IPR010420">
    <property type="entry name" value="CASTOR/POLLUX/SYM8_dom"/>
</dbReference>
<dbReference type="EMBL" id="VRMN01000001">
    <property type="protein sequence ID" value="KAA8497764.1"/>
    <property type="molecule type" value="Genomic_DNA"/>
</dbReference>
<dbReference type="GO" id="GO:0016020">
    <property type="term" value="C:membrane"/>
    <property type="evidence" value="ECO:0007669"/>
    <property type="project" value="UniProtKB-SubCell"/>
</dbReference>
<feature type="region of interest" description="Disordered" evidence="5">
    <location>
        <begin position="562"/>
        <end position="601"/>
    </location>
</feature>
<evidence type="ECO:0000259" key="7">
    <source>
        <dbReference type="Pfam" id="PF06241"/>
    </source>
</evidence>
<evidence type="ECO:0000313" key="9">
    <source>
        <dbReference type="Proteomes" id="UP000324585"/>
    </source>
</evidence>
<evidence type="ECO:0000313" key="8">
    <source>
        <dbReference type="EMBL" id="KAA8497764.1"/>
    </source>
</evidence>
<dbReference type="SUPFAM" id="SSF81324">
    <property type="entry name" value="Voltage-gated potassium channels"/>
    <property type="match status" value="1"/>
</dbReference>
<evidence type="ECO:0000256" key="6">
    <source>
        <dbReference type="SAM" id="Phobius"/>
    </source>
</evidence>
<keyword evidence="4 6" id="KW-0472">Membrane</keyword>
<dbReference type="Proteomes" id="UP000324585">
    <property type="component" value="Unassembled WGS sequence"/>
</dbReference>
<dbReference type="InterPro" id="IPR044849">
    <property type="entry name" value="CASTOR/POLLUX/SYM8-like"/>
</dbReference>
<organism evidence="8 9">
    <name type="scientific">Porphyridium purpureum</name>
    <name type="common">Red alga</name>
    <name type="synonym">Porphyridium cruentum</name>
    <dbReference type="NCBI Taxonomy" id="35688"/>
    <lineage>
        <taxon>Eukaryota</taxon>
        <taxon>Rhodophyta</taxon>
        <taxon>Bangiophyceae</taxon>
        <taxon>Porphyridiales</taxon>
        <taxon>Porphyridiaceae</taxon>
        <taxon>Porphyridium</taxon>
    </lineage>
</organism>
<dbReference type="AlphaFoldDB" id="A0A5J4Z4A3"/>
<feature type="transmembrane region" description="Helical" evidence="6">
    <location>
        <begin position="209"/>
        <end position="231"/>
    </location>
</feature>
<feature type="region of interest" description="Disordered" evidence="5">
    <location>
        <begin position="1"/>
        <end position="39"/>
    </location>
</feature>
<feature type="transmembrane region" description="Helical" evidence="6">
    <location>
        <begin position="131"/>
        <end position="154"/>
    </location>
</feature>
<comment type="caution">
    <text evidence="8">The sequence shown here is derived from an EMBL/GenBank/DDBJ whole genome shotgun (WGS) entry which is preliminary data.</text>
</comment>
<accession>A0A5J4Z4A3</accession>
<dbReference type="PANTHER" id="PTHR31563">
    <property type="entry name" value="ION CHANNEL POLLUX-RELATED"/>
    <property type="match status" value="1"/>
</dbReference>
<dbReference type="OrthoDB" id="1923901at2759"/>
<sequence length="886" mass="97624">MSAPANASPARQTDLSPVQSRSCADSSRHTAWRDSKASRRGRRSVIAHVARWKALGAQEAMGVELKGSEDTGNWGSLMTKYQIPSGGGLWNTPSARGATLQNTDTSEAASLGLFERVRYKLDLWLECDRRAYLVLLAIFTVTWVFIAAFIWWLIARIMPRLMYKSRQSESAAGITKPVEMPFHEAIWKAWSCLASASTHTKEKTALNRFVALLLTLSGLASYSIMTASISASMKERFEVLRHGQLAHPVLESGHVLVVGSNSHLVPLLRELDDSHSFALRERRVTSKKLKVVLLSDTLSPVRKAMLTRIRTAMQAGQLPRLLVLTRRGPTNDAETFRLVSADKAKQVIILSDDEQAQVSPDSKALRSVLALQNATRTGEVIVEVSKASTAGLLKSLASHNGIDMPLWVDNRSAHPSGLQVTPVVQNVAAKVFVRSARKRSLSAIYAELLSHKGTVINVREFPTLAGLYYKDLFEQFPSAVVLGLIKSGGRVTFNPKGRYVIQSNDRIMLLGKKRCNLVPPPALEILAQNRRIERAALVEATTLKEAVANGNGANQMNVSSLKTWKEPNGTGNGNGSRATAPLSSSVHSRSKPSAPRLKKDGSDREVFLWETARSDPTKQPSEFVLMSGWNEEAADVLIELDQYVGLHSSVVVVSKVPIAEREHVITRKLRRESRHARLKNLRVHHVYGNPLSRTDLWEAVNVSDSKRKSLSSIMVMPESGWRSLPGDSDDHCVMAALLAEHVFEDAGLSARSITALLEDGRLCSQLKRAHPKICFVSVSELMGLYTAQCSEHSEMGWIWSDIFTSDGWEISLKSPKSYPAFSATTSRTISAMRKMARKCSNDVVIGVCKSCGSDDFNGSEEFVLNPEDPDLIVSPDDRLIIVSAYF</sequence>
<dbReference type="PANTHER" id="PTHR31563:SF13">
    <property type="entry name" value="ION CHANNEL POLLUX-LIKE 1-RELATED"/>
    <property type="match status" value="1"/>
</dbReference>
<proteinExistence type="predicted"/>
<dbReference type="Gene3D" id="3.40.50.720">
    <property type="entry name" value="NAD(P)-binding Rossmann-like Domain"/>
    <property type="match status" value="1"/>
</dbReference>
<keyword evidence="2 6" id="KW-0812">Transmembrane</keyword>
<feature type="compositionally biased region" description="Basic and acidic residues" evidence="5">
    <location>
        <begin position="26"/>
        <end position="37"/>
    </location>
</feature>
<name>A0A5J4Z4A3_PORPP</name>
<keyword evidence="3 6" id="KW-1133">Transmembrane helix</keyword>
<dbReference type="Pfam" id="PF06241">
    <property type="entry name" value="Castor_Poll_mid"/>
    <property type="match status" value="1"/>
</dbReference>